<feature type="binding site" evidence="8">
    <location>
        <position position="283"/>
    </location>
    <ligand>
        <name>Mg(2+)</name>
        <dbReference type="ChEBI" id="CHEBI:18420"/>
        <label>1</label>
    </ligand>
</feature>
<dbReference type="InterPro" id="IPR003850">
    <property type="entry name" value="PurS"/>
</dbReference>
<keyword evidence="1 8" id="KW-0963">Cytoplasm</keyword>
<evidence type="ECO:0000256" key="2">
    <source>
        <dbReference type="ARBA" id="ARBA00022598"/>
    </source>
</evidence>
<keyword evidence="5 8" id="KW-0658">Purine biosynthesis</keyword>
<keyword evidence="6 8" id="KW-0067">ATP-binding</keyword>
<dbReference type="UniPathway" id="UPA00074">
    <property type="reaction ID" value="UER00128"/>
</dbReference>
<organism evidence="12 13">
    <name type="scientific">Desulfofundulus thermobenzoicus</name>
    <dbReference type="NCBI Taxonomy" id="29376"/>
    <lineage>
        <taxon>Bacteria</taxon>
        <taxon>Bacillati</taxon>
        <taxon>Bacillota</taxon>
        <taxon>Clostridia</taxon>
        <taxon>Eubacteriales</taxon>
        <taxon>Peptococcaceae</taxon>
        <taxon>Desulfofundulus</taxon>
    </lineage>
</organism>
<comment type="subcellular location">
    <subcellularLocation>
        <location evidence="8">Cytoplasm</location>
    </subcellularLocation>
</comment>
<dbReference type="PANTHER" id="PTHR43555">
    <property type="entry name" value="PHOSPHORIBOSYLFORMYLGLYCINAMIDINE SYNTHASE SUBUNIT PURL"/>
    <property type="match status" value="1"/>
</dbReference>
<dbReference type="SUPFAM" id="SSF82697">
    <property type="entry name" value="PurS-like"/>
    <property type="match status" value="2"/>
</dbReference>
<dbReference type="EMBL" id="WHYR01000003">
    <property type="protein sequence ID" value="MQL51030.1"/>
    <property type="molecule type" value="Genomic_DNA"/>
</dbReference>
<dbReference type="CDD" id="cd02203">
    <property type="entry name" value="PurL_repeat1"/>
    <property type="match status" value="1"/>
</dbReference>
<gene>
    <name evidence="8 12" type="primary">purL</name>
    <name evidence="12" type="ORF">GFC01_01845</name>
</gene>
<dbReference type="InterPro" id="IPR036676">
    <property type="entry name" value="PurM-like_C_sf"/>
</dbReference>
<dbReference type="OrthoDB" id="9804441at2"/>
<dbReference type="SUPFAM" id="SSF55326">
    <property type="entry name" value="PurM N-terminal domain-like"/>
    <property type="match status" value="2"/>
</dbReference>
<feature type="binding site" evidence="8">
    <location>
        <position position="441"/>
    </location>
    <ligand>
        <name>substrate</name>
    </ligand>
</feature>
<dbReference type="Proteomes" id="UP000441717">
    <property type="component" value="Unassembled WGS sequence"/>
</dbReference>
<feature type="binding site" evidence="8">
    <location>
        <position position="306"/>
    </location>
    <ligand>
        <name>substrate</name>
    </ligand>
</feature>
<feature type="binding site" evidence="8">
    <location>
        <position position="281"/>
    </location>
    <ligand>
        <name>ATP</name>
        <dbReference type="ChEBI" id="CHEBI:30616"/>
    </ligand>
</feature>
<keyword evidence="4 8" id="KW-0547">Nucleotide-binding</keyword>
<dbReference type="RefSeq" id="WP_152944942.1">
    <property type="nucleotide sequence ID" value="NZ_WHYR01000003.1"/>
</dbReference>
<accession>A0A6N7IM21</accession>
<evidence type="ECO:0000256" key="3">
    <source>
        <dbReference type="ARBA" id="ARBA00022723"/>
    </source>
</evidence>
<dbReference type="Pfam" id="PF02700">
    <property type="entry name" value="PurS"/>
    <property type="match status" value="1"/>
</dbReference>
<evidence type="ECO:0000259" key="10">
    <source>
        <dbReference type="Pfam" id="PF02769"/>
    </source>
</evidence>
<comment type="similarity">
    <text evidence="8">Belongs to the FGAMS family.</text>
</comment>
<dbReference type="InterPro" id="IPR010074">
    <property type="entry name" value="PRibForGlyAmidine_synth_PurL"/>
</dbReference>
<dbReference type="EC" id="6.3.5.3" evidence="8"/>
<dbReference type="Gene3D" id="3.30.1280.10">
    <property type="entry name" value="Phosphoribosylformylglycinamidine synthase subunit PurS"/>
    <property type="match status" value="2"/>
</dbReference>
<sequence>MAVIEVRVTNRPFLPDPPGEEILYEIRHALGINTIERVRTARVFRFEGIDADTARVLAEKLLAEDVFQIYTIDAPIIRDARVVVEVAYKPGVMNPEAASLIKAARDLGITGLVAADSSREFGFYGPEISDRDVEMILDRLLVNDTVERVIREKPATLLISGLKGHTAVIPLTQMKDEELMDLSRDSLFLNLEEMRAIQDYFRLTGREPTDCEVETLAQTWSEHCGHKTFKARLVVNGKEKKPLLKRLQEATAAANHPLVLSAFVDNSGVMAFYDGWAICGKVETHNSPSAIEPYGGAATGSGGVFRDIMGTGQGARVIASTDMFCFAPPDTPREEIPPGCLSPHYLLRRVVAGVRDYGNRMGIPTNNGSVHFHRDFRAKPTVIVGAYGILPVERCQKGRPRPGDLAVVIGGRTGRDGIHGATFSSGEMTHRTTEVNASAVQIGHPIEEKRMADAIVAASEAGLIRAITDCGAGGFASALGEMGEETGVRVWLERAPLKYQGLKPWEIWLSESQERMVLAVAPENRDRLLEICRRLNVEATVLGEFTGDRRLLVTYGEETVCDLDMQFLHHGLPQRVLSARWQPPELEDPRLPLPENWEETCCRILGHLNVCSKEPIVRMYDHGVQGSCGLPPFGGVNGNGPNDAVVLTPLPGNPAAVIIAHGLNPVLNRIDPYHGSLWAAAEAVSNAVAAGADPAELVLIDNFIWPFPDEESLGALDRAVDACVDFVRATGMPFISGKDSLSSTYRGTGGLVIKIPPVLCVSVFGRLPDVARTVSADFKGPDHTLVLVGKRHLPEMAGSVYYDLAGYLGKNMPRIDLQTVPVVWKILHRAIQEDKILSCHDISHGGLAAALAEMCFGGQVGAHIAIPADVRPDYFLFNETAGCFLVEMAPGVDPAMAFAGIPHLVLGKTALSTEIAVERGGQPLFRISLALLKQAWQRPMNEVFGTVENRG</sequence>
<comment type="pathway">
    <text evidence="8">Purine metabolism; IMP biosynthesis via de novo pathway; 5-amino-1-(5-phospho-D-ribosyl)imidazole from N(2)-formyl-N(1)-(5-phospho-D-ribosyl)glycinamide: step 1/2.</text>
</comment>
<evidence type="ECO:0000256" key="6">
    <source>
        <dbReference type="ARBA" id="ARBA00022840"/>
    </source>
</evidence>
<dbReference type="InterPro" id="IPR036604">
    <property type="entry name" value="PurS-like_sf"/>
</dbReference>
<evidence type="ECO:0000313" key="13">
    <source>
        <dbReference type="Proteomes" id="UP000441717"/>
    </source>
</evidence>
<dbReference type="GO" id="GO:0005524">
    <property type="term" value="F:ATP binding"/>
    <property type="evidence" value="ECO:0007669"/>
    <property type="project" value="UniProtKB-UniRule"/>
</dbReference>
<dbReference type="Gene3D" id="3.30.1330.10">
    <property type="entry name" value="PurM-like, N-terminal domain"/>
    <property type="match status" value="2"/>
</dbReference>
<dbReference type="InterPro" id="IPR036921">
    <property type="entry name" value="PurM-like_N_sf"/>
</dbReference>
<feature type="binding site" evidence="8">
    <location>
        <position position="737"/>
    </location>
    <ligand>
        <name>ATP</name>
        <dbReference type="ChEBI" id="CHEBI:30616"/>
    </ligand>
</feature>
<dbReference type="PANTHER" id="PTHR43555:SF1">
    <property type="entry name" value="PHOSPHORIBOSYLFORMYLGLYCINAMIDINE SYNTHASE SUBUNIT PURL"/>
    <property type="match status" value="1"/>
</dbReference>
<feature type="domain" description="PurM-like C-terminal" evidence="10">
    <location>
        <begin position="401"/>
        <end position="553"/>
    </location>
</feature>
<dbReference type="InterPro" id="IPR016188">
    <property type="entry name" value="PurM-like_N"/>
</dbReference>
<comment type="caution">
    <text evidence="8">Lacks conserved residue(s) required for the propagation of feature annotation.</text>
</comment>
<dbReference type="GO" id="GO:0004642">
    <property type="term" value="F:phosphoribosylformylglycinamidine synthase activity"/>
    <property type="evidence" value="ECO:0007669"/>
    <property type="project" value="UniProtKB-UniRule"/>
</dbReference>
<name>A0A6N7IM21_9FIRM</name>
<dbReference type="Gene3D" id="3.90.650.10">
    <property type="entry name" value="PurM-like C-terminal domain"/>
    <property type="match status" value="2"/>
</dbReference>
<feature type="binding site" evidence="8">
    <location>
        <position position="469"/>
    </location>
    <ligand>
        <name>Mg(2+)</name>
        <dbReference type="ChEBI" id="CHEBI:18420"/>
        <label>2</label>
    </ligand>
</feature>
<evidence type="ECO:0000256" key="8">
    <source>
        <dbReference type="HAMAP-Rule" id="MF_00420"/>
    </source>
</evidence>
<feature type="binding site" evidence="8">
    <location>
        <position position="307"/>
    </location>
    <ligand>
        <name>Mg(2+)</name>
        <dbReference type="ChEBI" id="CHEBI:18420"/>
        <label>2</label>
    </ligand>
</feature>
<feature type="binding site" evidence="8">
    <location>
        <position position="740"/>
    </location>
    <ligand>
        <name>substrate</name>
    </ligand>
</feature>
<keyword evidence="2 8" id="KW-0436">Ligase</keyword>
<comment type="subunit">
    <text evidence="8">Monomer. Part of the FGAM synthase complex composed of 1 PurL, 1 PurQ and 2 PurS subunits.</text>
</comment>
<dbReference type="GO" id="GO:0000287">
    <property type="term" value="F:magnesium ion binding"/>
    <property type="evidence" value="ECO:0007669"/>
    <property type="project" value="UniProtKB-UniRule"/>
</dbReference>
<dbReference type="NCBIfam" id="TIGR01736">
    <property type="entry name" value="FGAM_synth_II"/>
    <property type="match status" value="1"/>
</dbReference>
<feature type="active site" evidence="8">
    <location>
        <position position="223"/>
    </location>
</feature>
<dbReference type="SUPFAM" id="SSF56042">
    <property type="entry name" value="PurM C-terminal domain-like"/>
    <property type="match status" value="2"/>
</dbReference>
<evidence type="ECO:0000313" key="12">
    <source>
        <dbReference type="EMBL" id="MQL51030.1"/>
    </source>
</evidence>
<keyword evidence="3 8" id="KW-0479">Metal-binding</keyword>
<feature type="binding site" evidence="8">
    <location>
        <begin position="511"/>
        <end position="513"/>
    </location>
    <ligand>
        <name>substrate</name>
    </ligand>
</feature>
<comment type="caution">
    <text evidence="12">The sequence shown here is derived from an EMBL/GenBank/DDBJ whole genome shotgun (WGS) entry which is preliminary data.</text>
</comment>
<comment type="catalytic activity">
    <reaction evidence="8">
        <text>N(2)-formyl-N(1)-(5-phospho-beta-D-ribosyl)glycinamide + L-glutamine + ATP + H2O = 2-formamido-N(1)-(5-O-phospho-beta-D-ribosyl)acetamidine + L-glutamate + ADP + phosphate + H(+)</text>
        <dbReference type="Rhea" id="RHEA:17129"/>
        <dbReference type="ChEBI" id="CHEBI:15377"/>
        <dbReference type="ChEBI" id="CHEBI:15378"/>
        <dbReference type="ChEBI" id="CHEBI:29985"/>
        <dbReference type="ChEBI" id="CHEBI:30616"/>
        <dbReference type="ChEBI" id="CHEBI:43474"/>
        <dbReference type="ChEBI" id="CHEBI:58359"/>
        <dbReference type="ChEBI" id="CHEBI:147286"/>
        <dbReference type="ChEBI" id="CHEBI:147287"/>
        <dbReference type="ChEBI" id="CHEBI:456216"/>
        <dbReference type="EC" id="6.3.5.3"/>
    </reaction>
</comment>
<dbReference type="GO" id="GO:0005737">
    <property type="term" value="C:cytoplasm"/>
    <property type="evidence" value="ECO:0007669"/>
    <property type="project" value="UniProtKB-SubCell"/>
</dbReference>
<dbReference type="Pfam" id="PF02769">
    <property type="entry name" value="AIRS_C"/>
    <property type="match status" value="2"/>
</dbReference>
<keyword evidence="7 8" id="KW-0460">Magnesium</keyword>
<dbReference type="InterPro" id="IPR041609">
    <property type="entry name" value="PurL_linker"/>
</dbReference>
<evidence type="ECO:0000256" key="4">
    <source>
        <dbReference type="ARBA" id="ARBA00022741"/>
    </source>
</evidence>
<comment type="function">
    <text evidence="8">Part of the phosphoribosylformylglycinamidine synthase complex involved in the purines biosynthetic pathway. Catalyzes the ATP-dependent conversion of formylglycinamide ribonucleotide (FGAR) and glutamine to yield formylglycinamidine ribonucleotide (FGAM) and glutamate. The FGAM synthase complex is composed of three subunits. PurQ produces an ammonia molecule by converting glutamine to glutamate. PurL transfers the ammonia molecule to FGAR to form FGAM in an ATP-dependent manner. PurS interacts with PurQ and PurL and is thought to assist in the transfer of the ammonia molecule from PurQ to PurL.</text>
</comment>
<feature type="domain" description="PurM-like C-terminal" evidence="10">
    <location>
        <begin position="813"/>
        <end position="890"/>
    </location>
</feature>
<dbReference type="InterPro" id="IPR010918">
    <property type="entry name" value="PurM-like_C_dom"/>
</dbReference>
<keyword evidence="13" id="KW-1185">Reference proteome</keyword>
<feature type="domain" description="PurM-like N-terminal" evidence="9">
    <location>
        <begin position="265"/>
        <end position="389"/>
    </location>
</feature>
<evidence type="ECO:0000256" key="5">
    <source>
        <dbReference type="ARBA" id="ARBA00022755"/>
    </source>
</evidence>
<proteinExistence type="inferred from homology"/>
<reference evidence="12 13" key="1">
    <citation type="submission" date="2019-10" db="EMBL/GenBank/DDBJ databases">
        <title>Comparative genomics of sulfur disproportionating microorganisms.</title>
        <authorList>
            <person name="Ward L.M."/>
            <person name="Bertran E."/>
            <person name="Johnston D."/>
        </authorList>
    </citation>
    <scope>NUCLEOTIDE SEQUENCE [LARGE SCALE GENOMIC DNA]</scope>
    <source>
        <strain evidence="12 13">DSM 14055</strain>
    </source>
</reference>
<dbReference type="CDD" id="cd02204">
    <property type="entry name" value="PurL_repeat2"/>
    <property type="match status" value="1"/>
</dbReference>
<dbReference type="Pfam" id="PF00586">
    <property type="entry name" value="AIRS"/>
    <property type="match status" value="2"/>
</dbReference>
<feature type="binding site" evidence="8">
    <location>
        <position position="701"/>
    </location>
    <ligand>
        <name>ATP</name>
        <dbReference type="ChEBI" id="CHEBI:30616"/>
    </ligand>
</feature>
<evidence type="ECO:0000256" key="1">
    <source>
        <dbReference type="ARBA" id="ARBA00022490"/>
    </source>
</evidence>
<dbReference type="GO" id="GO:0006189">
    <property type="term" value="P:'de novo' IMP biosynthetic process"/>
    <property type="evidence" value="ECO:0007669"/>
    <property type="project" value="UniProtKB-UniRule"/>
</dbReference>
<evidence type="ECO:0000259" key="11">
    <source>
        <dbReference type="Pfam" id="PF18072"/>
    </source>
</evidence>
<evidence type="ECO:0000259" key="9">
    <source>
        <dbReference type="Pfam" id="PF00586"/>
    </source>
</evidence>
<dbReference type="AlphaFoldDB" id="A0A6N7IM21"/>
<dbReference type="HAMAP" id="MF_00420">
    <property type="entry name" value="PurL_2"/>
    <property type="match status" value="1"/>
</dbReference>
<feature type="domain" description="Phosphoribosylformylglycinamidine synthase linker" evidence="11">
    <location>
        <begin position="186"/>
        <end position="227"/>
    </location>
</feature>
<evidence type="ECO:0000256" key="7">
    <source>
        <dbReference type="ARBA" id="ARBA00022842"/>
    </source>
</evidence>
<dbReference type="Pfam" id="PF18072">
    <property type="entry name" value="FGAR-AT_linker"/>
    <property type="match status" value="1"/>
</dbReference>
<protein>
    <recommendedName>
        <fullName evidence="8">Phosphoribosylformylglycinamidine synthase subunit PurL</fullName>
        <shortName evidence="8">FGAM synthase</shortName>
        <ecNumber evidence="8">6.3.5.3</ecNumber>
    </recommendedName>
    <alternativeName>
        <fullName evidence="8">Formylglycinamide ribonucleotide amidotransferase subunit II</fullName>
        <shortName evidence="8">FGAR amidotransferase II</shortName>
        <shortName evidence="8">FGAR-AT II</shortName>
    </alternativeName>
    <alternativeName>
        <fullName evidence="8">Glutamine amidotransferase PurL</fullName>
    </alternativeName>
    <alternativeName>
        <fullName evidence="8">Phosphoribosylformylglycinamidine synthase subunit II</fullName>
    </alternativeName>
</protein>
<feature type="active site" description="Proton acceptor" evidence="8">
    <location>
        <position position="285"/>
    </location>
</feature>
<feature type="domain" description="PurM-like N-terminal" evidence="9">
    <location>
        <begin position="643"/>
        <end position="741"/>
    </location>
</feature>